<organism evidence="12 13">
    <name type="scientific">Thielaviopsis punctulata</name>
    <dbReference type="NCBI Taxonomy" id="72032"/>
    <lineage>
        <taxon>Eukaryota</taxon>
        <taxon>Fungi</taxon>
        <taxon>Dikarya</taxon>
        <taxon>Ascomycota</taxon>
        <taxon>Pezizomycotina</taxon>
        <taxon>Sordariomycetes</taxon>
        <taxon>Hypocreomycetidae</taxon>
        <taxon>Microascales</taxon>
        <taxon>Ceratocystidaceae</taxon>
        <taxon>Thielaviopsis</taxon>
    </lineage>
</organism>
<dbReference type="Gene3D" id="3.30.420.10">
    <property type="entry name" value="Ribonuclease H-like superfamily/Ribonuclease H"/>
    <property type="match status" value="1"/>
</dbReference>
<feature type="compositionally biased region" description="Low complexity" evidence="10">
    <location>
        <begin position="21"/>
        <end position="31"/>
    </location>
</feature>
<keyword evidence="7" id="KW-0269">Exonuclease</keyword>
<dbReference type="SUPFAM" id="SSF53098">
    <property type="entry name" value="Ribonuclease H-like"/>
    <property type="match status" value="1"/>
</dbReference>
<dbReference type="AlphaFoldDB" id="A0A0F4ZCK2"/>
<dbReference type="Proteomes" id="UP000033483">
    <property type="component" value="Unassembled WGS sequence"/>
</dbReference>
<feature type="region of interest" description="Disordered" evidence="10">
    <location>
        <begin position="1"/>
        <end position="98"/>
    </location>
</feature>
<feature type="domain" description="Exonuclease" evidence="11">
    <location>
        <begin position="142"/>
        <end position="302"/>
    </location>
</feature>
<name>A0A0F4ZCK2_9PEZI</name>
<dbReference type="EMBL" id="LAEV01001354">
    <property type="protein sequence ID" value="KKA28294.1"/>
    <property type="molecule type" value="Genomic_DNA"/>
</dbReference>
<keyword evidence="4" id="KW-0698">rRNA processing</keyword>
<evidence type="ECO:0000256" key="2">
    <source>
        <dbReference type="ARBA" id="ARBA00010489"/>
    </source>
</evidence>
<evidence type="ECO:0000256" key="1">
    <source>
        <dbReference type="ARBA" id="ARBA00004123"/>
    </source>
</evidence>
<dbReference type="GO" id="GO:0008408">
    <property type="term" value="F:3'-5' exonuclease activity"/>
    <property type="evidence" value="ECO:0007669"/>
    <property type="project" value="InterPro"/>
</dbReference>
<dbReference type="InterPro" id="IPR012337">
    <property type="entry name" value="RNaseH-like_sf"/>
</dbReference>
<keyword evidence="8" id="KW-0539">Nucleus</keyword>
<protein>
    <recommendedName>
        <fullName evidence="3">RNA exonuclease 4</fullName>
    </recommendedName>
</protein>
<evidence type="ECO:0000313" key="13">
    <source>
        <dbReference type="Proteomes" id="UP000033483"/>
    </source>
</evidence>
<dbReference type="SMART" id="SM00479">
    <property type="entry name" value="EXOIII"/>
    <property type="match status" value="1"/>
</dbReference>
<comment type="subcellular location">
    <subcellularLocation>
        <location evidence="1">Nucleus</location>
    </subcellularLocation>
</comment>
<dbReference type="OrthoDB" id="8191639at2759"/>
<dbReference type="FunFam" id="3.30.420.10:FF:000007">
    <property type="entry name" value="Interferon-stimulated exonuclease gene 20"/>
    <property type="match status" value="1"/>
</dbReference>
<dbReference type="CDD" id="cd06144">
    <property type="entry name" value="REX4_like"/>
    <property type="match status" value="1"/>
</dbReference>
<keyword evidence="6" id="KW-0378">Hydrolase</keyword>
<gene>
    <name evidence="12" type="ORF">TD95_003010</name>
</gene>
<dbReference type="GO" id="GO:0005634">
    <property type="term" value="C:nucleus"/>
    <property type="evidence" value="ECO:0007669"/>
    <property type="project" value="UniProtKB-SubCell"/>
</dbReference>
<keyword evidence="13" id="KW-1185">Reference proteome</keyword>
<proteinExistence type="inferred from homology"/>
<feature type="region of interest" description="Disordered" evidence="10">
    <location>
        <begin position="303"/>
        <end position="322"/>
    </location>
</feature>
<evidence type="ECO:0000256" key="5">
    <source>
        <dbReference type="ARBA" id="ARBA00022722"/>
    </source>
</evidence>
<evidence type="ECO:0000256" key="10">
    <source>
        <dbReference type="SAM" id="MobiDB-lite"/>
    </source>
</evidence>
<feature type="compositionally biased region" description="Low complexity" evidence="10">
    <location>
        <begin position="54"/>
        <end position="70"/>
    </location>
</feature>
<accession>A0A0F4ZCK2</accession>
<evidence type="ECO:0000256" key="3">
    <source>
        <dbReference type="ARBA" id="ARBA00016937"/>
    </source>
</evidence>
<reference evidence="12 13" key="1">
    <citation type="submission" date="2015-03" db="EMBL/GenBank/DDBJ databases">
        <authorList>
            <person name="Radwan O."/>
            <person name="Al-Naeli F.A."/>
            <person name="Rendon G.A."/>
            <person name="Fields C."/>
        </authorList>
    </citation>
    <scope>NUCLEOTIDE SEQUENCE [LARGE SCALE GENOMIC DNA]</scope>
    <source>
        <strain evidence="12">CR-DP1</strain>
    </source>
</reference>
<dbReference type="PANTHER" id="PTHR12801:SF45">
    <property type="entry name" value="RNA EXONUCLEASE 4"/>
    <property type="match status" value="1"/>
</dbReference>
<evidence type="ECO:0000259" key="11">
    <source>
        <dbReference type="SMART" id="SM00479"/>
    </source>
</evidence>
<dbReference type="Pfam" id="PF00929">
    <property type="entry name" value="RNase_T"/>
    <property type="match status" value="1"/>
</dbReference>
<evidence type="ECO:0000256" key="9">
    <source>
        <dbReference type="ARBA" id="ARBA00025599"/>
    </source>
</evidence>
<dbReference type="InterPro" id="IPR036397">
    <property type="entry name" value="RNaseH_sf"/>
</dbReference>
<evidence type="ECO:0000256" key="7">
    <source>
        <dbReference type="ARBA" id="ARBA00022839"/>
    </source>
</evidence>
<dbReference type="InterPro" id="IPR047021">
    <property type="entry name" value="REXO1/3/4-like"/>
</dbReference>
<comment type="similarity">
    <text evidence="2">Belongs to the REXO4 family.</text>
</comment>
<dbReference type="GO" id="GO:0000027">
    <property type="term" value="P:ribosomal large subunit assembly"/>
    <property type="evidence" value="ECO:0007669"/>
    <property type="project" value="TreeGrafter"/>
</dbReference>
<evidence type="ECO:0000313" key="12">
    <source>
        <dbReference type="EMBL" id="KKA28294.1"/>
    </source>
</evidence>
<sequence>MAGLSSNWKKLQAQMKAGAQTSTPSSSPSTKSTKRKISDPATHPSDRPSKKAKSQSASSSKPAAKATPKSHPARAMGSVQSKVDSTVAPGVSPSSALWSRTSKINSDDLAAAYRLSANTDFQLCHPADKENAGRTPNLALGKYIAIDCEMVGVGPNKESALARLSLVDFHGRQIYDSYVKPKGRVTEWRTPISGIEPRHIRMARTFEEVQAAAAEIFKDRILVGHDIAHDLSALELSHPAKDIRDTAKTPQFKKYGNGRKPALRVLVRQLLKTEIQTGAHSSVEDARATMELFRRYKPGFDADIASRYGGGKPKPKSKSKRR</sequence>
<evidence type="ECO:0000256" key="8">
    <source>
        <dbReference type="ARBA" id="ARBA00023242"/>
    </source>
</evidence>
<dbReference type="InterPro" id="IPR037431">
    <property type="entry name" value="REX4_DEDDh_dom"/>
</dbReference>
<feature type="compositionally biased region" description="Basic residues" evidence="10">
    <location>
        <begin position="313"/>
        <end position="322"/>
    </location>
</feature>
<dbReference type="GO" id="GO:0003676">
    <property type="term" value="F:nucleic acid binding"/>
    <property type="evidence" value="ECO:0007669"/>
    <property type="project" value="InterPro"/>
</dbReference>
<dbReference type="PANTHER" id="PTHR12801">
    <property type="entry name" value="RNA EXONUCLEASE REXO1 / RECO3 FAMILY MEMBER-RELATED"/>
    <property type="match status" value="1"/>
</dbReference>
<keyword evidence="5" id="KW-0540">Nuclease</keyword>
<evidence type="ECO:0000256" key="4">
    <source>
        <dbReference type="ARBA" id="ARBA00022552"/>
    </source>
</evidence>
<dbReference type="GO" id="GO:0006364">
    <property type="term" value="P:rRNA processing"/>
    <property type="evidence" value="ECO:0007669"/>
    <property type="project" value="UniProtKB-KW"/>
</dbReference>
<dbReference type="InterPro" id="IPR013520">
    <property type="entry name" value="Ribonucl_H"/>
</dbReference>
<comment type="caution">
    <text evidence="12">The sequence shown here is derived from an EMBL/GenBank/DDBJ whole genome shotgun (WGS) entry which is preliminary data.</text>
</comment>
<evidence type="ECO:0000256" key="6">
    <source>
        <dbReference type="ARBA" id="ARBA00022801"/>
    </source>
</evidence>
<comment type="function">
    <text evidence="9">Exoribonuclease involved in ribosome biosynthesis. Involved in the processing of ITS1, the internal transcribed spacer localized between the 18S and 5.8S rRNAs.</text>
</comment>